<evidence type="ECO:0000313" key="17">
    <source>
        <dbReference type="EMBL" id="MBA2133015.1"/>
    </source>
</evidence>
<keyword evidence="5 14" id="KW-0436">Ligase</keyword>
<dbReference type="InterPro" id="IPR011761">
    <property type="entry name" value="ATP-grasp"/>
</dbReference>
<dbReference type="InterPro" id="IPR000115">
    <property type="entry name" value="PRibGlycinamide_synth"/>
</dbReference>
<dbReference type="Pfam" id="PF02843">
    <property type="entry name" value="GARS_C"/>
    <property type="match status" value="1"/>
</dbReference>
<dbReference type="GO" id="GO:0006189">
    <property type="term" value="P:'de novo' IMP biosynthetic process"/>
    <property type="evidence" value="ECO:0007669"/>
    <property type="project" value="UniProtKB-UniRule"/>
</dbReference>
<dbReference type="Pfam" id="PF01071">
    <property type="entry name" value="GARS_A"/>
    <property type="match status" value="1"/>
</dbReference>
<dbReference type="Gene3D" id="3.30.470.20">
    <property type="entry name" value="ATP-grasp fold, B domain"/>
    <property type="match status" value="1"/>
</dbReference>
<gene>
    <name evidence="14 17" type="primary">purD</name>
    <name evidence="17" type="ORF">G5B42_05590</name>
</gene>
<evidence type="ECO:0000256" key="12">
    <source>
        <dbReference type="ARBA" id="ARBA00042242"/>
    </source>
</evidence>
<dbReference type="Gene3D" id="3.40.50.20">
    <property type="match status" value="1"/>
</dbReference>
<dbReference type="Proteomes" id="UP000657177">
    <property type="component" value="Unassembled WGS sequence"/>
</dbReference>
<dbReference type="AlphaFoldDB" id="A0A8J6HZN0"/>
<comment type="catalytic activity">
    <reaction evidence="14">
        <text>5-phospho-beta-D-ribosylamine + glycine + ATP = N(1)-(5-phospho-beta-D-ribosyl)glycinamide + ADP + phosphate + H(+)</text>
        <dbReference type="Rhea" id="RHEA:17453"/>
        <dbReference type="ChEBI" id="CHEBI:15378"/>
        <dbReference type="ChEBI" id="CHEBI:30616"/>
        <dbReference type="ChEBI" id="CHEBI:43474"/>
        <dbReference type="ChEBI" id="CHEBI:57305"/>
        <dbReference type="ChEBI" id="CHEBI:58681"/>
        <dbReference type="ChEBI" id="CHEBI:143788"/>
        <dbReference type="ChEBI" id="CHEBI:456216"/>
        <dbReference type="EC" id="6.3.4.13"/>
    </reaction>
</comment>
<evidence type="ECO:0000256" key="1">
    <source>
        <dbReference type="ARBA" id="ARBA00001936"/>
    </source>
</evidence>
<reference evidence="17" key="1">
    <citation type="submission" date="2020-06" db="EMBL/GenBank/DDBJ databases">
        <title>Novel chitinolytic bacterium.</title>
        <authorList>
            <person name="Ungkulpasvich U."/>
            <person name="Kosugi A."/>
            <person name="Uke A."/>
        </authorList>
    </citation>
    <scope>NUCLEOTIDE SEQUENCE</scope>
    <source>
        <strain evidence="17">UUS1-1</strain>
    </source>
</reference>
<dbReference type="RefSeq" id="WP_181339462.1">
    <property type="nucleotide sequence ID" value="NZ_JAAKDE010000010.1"/>
</dbReference>
<name>A0A8J6HZN0_9FIRM</name>
<evidence type="ECO:0000256" key="9">
    <source>
        <dbReference type="ARBA" id="ARBA00022840"/>
    </source>
</evidence>
<dbReference type="SUPFAM" id="SSF52440">
    <property type="entry name" value="PreATP-grasp domain"/>
    <property type="match status" value="1"/>
</dbReference>
<dbReference type="FunFam" id="3.40.50.20:FF:000006">
    <property type="entry name" value="Phosphoribosylamine--glycine ligase, chloroplastic"/>
    <property type="match status" value="1"/>
</dbReference>
<dbReference type="InterPro" id="IPR016185">
    <property type="entry name" value="PreATP-grasp_dom_sf"/>
</dbReference>
<dbReference type="InterPro" id="IPR020559">
    <property type="entry name" value="PRibGlycinamide_synth_CS"/>
</dbReference>
<dbReference type="PANTHER" id="PTHR43472:SF1">
    <property type="entry name" value="PHOSPHORIBOSYLAMINE--GLYCINE LIGASE, CHLOROPLASTIC"/>
    <property type="match status" value="1"/>
</dbReference>
<comment type="pathway">
    <text evidence="3 14">Purine metabolism; IMP biosynthesis via de novo pathway; N(1)-(5-phospho-D-ribosyl)glycinamide from 5-phospho-alpha-D-ribose 1-diphosphate: step 2/2.</text>
</comment>
<evidence type="ECO:0000256" key="13">
    <source>
        <dbReference type="ARBA" id="ARBA00042864"/>
    </source>
</evidence>
<comment type="caution">
    <text evidence="17">The sequence shown here is derived from an EMBL/GenBank/DDBJ whole genome shotgun (WGS) entry which is preliminary data.</text>
</comment>
<dbReference type="InterPro" id="IPR020561">
    <property type="entry name" value="PRibGlycinamid_synth_ATP-grasp"/>
</dbReference>
<dbReference type="SMART" id="SM01209">
    <property type="entry name" value="GARS_A"/>
    <property type="match status" value="1"/>
</dbReference>
<dbReference type="PANTHER" id="PTHR43472">
    <property type="entry name" value="PHOSPHORIBOSYLAMINE--GLYCINE LIGASE"/>
    <property type="match status" value="1"/>
</dbReference>
<protein>
    <recommendedName>
        <fullName evidence="4 14">Phosphoribosylamine--glycine ligase</fullName>
        <ecNumber evidence="4 14">6.3.4.13</ecNumber>
    </recommendedName>
    <alternativeName>
        <fullName evidence="14">GARS</fullName>
    </alternativeName>
    <alternativeName>
        <fullName evidence="12 14">Glycinamide ribonucleotide synthetase</fullName>
    </alternativeName>
    <alternativeName>
        <fullName evidence="13 14">Phosphoribosylglycinamide synthetase</fullName>
    </alternativeName>
</protein>
<dbReference type="EMBL" id="JAAKDE010000010">
    <property type="protein sequence ID" value="MBA2133015.1"/>
    <property type="molecule type" value="Genomic_DNA"/>
</dbReference>
<dbReference type="PROSITE" id="PS00184">
    <property type="entry name" value="GARS"/>
    <property type="match status" value="1"/>
</dbReference>
<dbReference type="UniPathway" id="UPA00074">
    <property type="reaction ID" value="UER00125"/>
</dbReference>
<evidence type="ECO:0000256" key="10">
    <source>
        <dbReference type="ARBA" id="ARBA00023211"/>
    </source>
</evidence>
<dbReference type="FunFam" id="3.90.600.10:FF:000001">
    <property type="entry name" value="Trifunctional purine biosynthetic protein adenosine-3"/>
    <property type="match status" value="1"/>
</dbReference>
<dbReference type="PROSITE" id="PS50975">
    <property type="entry name" value="ATP_GRASP"/>
    <property type="match status" value="1"/>
</dbReference>
<proteinExistence type="inferred from homology"/>
<evidence type="ECO:0000256" key="6">
    <source>
        <dbReference type="ARBA" id="ARBA00022723"/>
    </source>
</evidence>
<comment type="cofactor">
    <cofactor evidence="1">
        <name>Mn(2+)</name>
        <dbReference type="ChEBI" id="CHEBI:29035"/>
    </cofactor>
</comment>
<feature type="domain" description="ATP-grasp" evidence="16">
    <location>
        <begin position="107"/>
        <end position="313"/>
    </location>
</feature>
<sequence length="424" mass="45637">MRVLIVGSGGREHALAWKIKQSPLVREIFCAPGNAGIAHLARCVPLAADDIEALLGFARERRIDLTVVGPEAPLAAGIVDRFQAEGLAIFGPVKAAAQLEASKVFAKQLMAKYRIPTAESRTFTTAEEACAYIREKGAPLVIKADGLAAGKGVVVAATVGEAEAAVRRMLVDQEFGAAGRQIVIEEYLRGEELTLLAFTDGTTIVPMVAAQDHKAVYDNDTGPNTGGMGAYSPVPLLTPELQQQIETEILRPTINGLRQEGIVYQGVLYAGLMITADGPKVLEYNARFGDPECQVILPRLQSDLIPIIQAIIDRRLTEQTITWHDHHTACVVMTSGGYPGPYATGKRITGLEQVAAMPDVYVFHAGTAFQGEDLVTAGGRVLAVTAWGKTRQDALDKAYQAVRTIHFDGAHYRTDIGRRGSRLT</sequence>
<evidence type="ECO:0000259" key="16">
    <source>
        <dbReference type="PROSITE" id="PS50975"/>
    </source>
</evidence>
<dbReference type="FunFam" id="3.30.470.20:FF:000018">
    <property type="entry name" value="Trifunctional purine biosynthetic protein adenosine-3"/>
    <property type="match status" value="1"/>
</dbReference>
<dbReference type="HAMAP" id="MF_00138">
    <property type="entry name" value="GARS"/>
    <property type="match status" value="1"/>
</dbReference>
<keyword evidence="10" id="KW-0464">Manganese</keyword>
<dbReference type="SUPFAM" id="SSF51246">
    <property type="entry name" value="Rudiment single hybrid motif"/>
    <property type="match status" value="1"/>
</dbReference>
<evidence type="ECO:0000256" key="8">
    <source>
        <dbReference type="ARBA" id="ARBA00022755"/>
    </source>
</evidence>
<dbReference type="InterPro" id="IPR020562">
    <property type="entry name" value="PRibGlycinamide_synth_N"/>
</dbReference>
<evidence type="ECO:0000256" key="3">
    <source>
        <dbReference type="ARBA" id="ARBA00005174"/>
    </source>
</evidence>
<evidence type="ECO:0000256" key="2">
    <source>
        <dbReference type="ARBA" id="ARBA00001946"/>
    </source>
</evidence>
<evidence type="ECO:0000256" key="7">
    <source>
        <dbReference type="ARBA" id="ARBA00022741"/>
    </source>
</evidence>
<dbReference type="GO" id="GO:0046872">
    <property type="term" value="F:metal ion binding"/>
    <property type="evidence" value="ECO:0007669"/>
    <property type="project" value="UniProtKB-KW"/>
</dbReference>
<dbReference type="InterPro" id="IPR020560">
    <property type="entry name" value="PRibGlycinamide_synth_C-dom"/>
</dbReference>
<dbReference type="GO" id="GO:0004637">
    <property type="term" value="F:phosphoribosylamine-glycine ligase activity"/>
    <property type="evidence" value="ECO:0007669"/>
    <property type="project" value="UniProtKB-UniRule"/>
</dbReference>
<organism evidence="17 18">
    <name type="scientific">Capillibacterium thermochitinicola</name>
    <dbReference type="NCBI Taxonomy" id="2699427"/>
    <lineage>
        <taxon>Bacteria</taxon>
        <taxon>Bacillati</taxon>
        <taxon>Bacillota</taxon>
        <taxon>Capillibacterium</taxon>
    </lineage>
</organism>
<comment type="cofactor">
    <cofactor evidence="2">
        <name>Mg(2+)</name>
        <dbReference type="ChEBI" id="CHEBI:18420"/>
    </cofactor>
</comment>
<evidence type="ECO:0000256" key="5">
    <source>
        <dbReference type="ARBA" id="ARBA00022598"/>
    </source>
</evidence>
<dbReference type="GO" id="GO:0009113">
    <property type="term" value="P:purine nucleobase biosynthetic process"/>
    <property type="evidence" value="ECO:0007669"/>
    <property type="project" value="InterPro"/>
</dbReference>
<comment type="similarity">
    <text evidence="11 14">Belongs to the GARS family.</text>
</comment>
<evidence type="ECO:0000256" key="11">
    <source>
        <dbReference type="ARBA" id="ARBA00038345"/>
    </source>
</evidence>
<dbReference type="InterPro" id="IPR037123">
    <property type="entry name" value="PRibGlycinamide_synth_C_sf"/>
</dbReference>
<dbReference type="NCBIfam" id="TIGR00877">
    <property type="entry name" value="purD"/>
    <property type="match status" value="1"/>
</dbReference>
<keyword evidence="9 15" id="KW-0067">ATP-binding</keyword>
<dbReference type="SUPFAM" id="SSF56059">
    <property type="entry name" value="Glutathione synthetase ATP-binding domain-like"/>
    <property type="match status" value="1"/>
</dbReference>
<dbReference type="SMART" id="SM01210">
    <property type="entry name" value="GARS_C"/>
    <property type="match status" value="1"/>
</dbReference>
<dbReference type="Pfam" id="PF02844">
    <property type="entry name" value="GARS_N"/>
    <property type="match status" value="1"/>
</dbReference>
<keyword evidence="6" id="KW-0479">Metal-binding</keyword>
<evidence type="ECO:0000256" key="14">
    <source>
        <dbReference type="HAMAP-Rule" id="MF_00138"/>
    </source>
</evidence>
<dbReference type="GO" id="GO:0005524">
    <property type="term" value="F:ATP binding"/>
    <property type="evidence" value="ECO:0007669"/>
    <property type="project" value="UniProtKB-UniRule"/>
</dbReference>
<dbReference type="InterPro" id="IPR011054">
    <property type="entry name" value="Rudment_hybrid_motif"/>
</dbReference>
<dbReference type="InterPro" id="IPR013815">
    <property type="entry name" value="ATP_grasp_subdomain_1"/>
</dbReference>
<evidence type="ECO:0000313" key="18">
    <source>
        <dbReference type="Proteomes" id="UP000657177"/>
    </source>
</evidence>
<keyword evidence="18" id="KW-1185">Reference proteome</keyword>
<dbReference type="Gene3D" id="3.30.1490.20">
    <property type="entry name" value="ATP-grasp fold, A domain"/>
    <property type="match status" value="1"/>
</dbReference>
<evidence type="ECO:0000256" key="15">
    <source>
        <dbReference type="PROSITE-ProRule" id="PRU00409"/>
    </source>
</evidence>
<accession>A0A8J6HZN0</accession>
<dbReference type="EC" id="6.3.4.13" evidence="4 14"/>
<keyword evidence="8 14" id="KW-0658">Purine biosynthesis</keyword>
<evidence type="ECO:0000256" key="4">
    <source>
        <dbReference type="ARBA" id="ARBA00013255"/>
    </source>
</evidence>
<dbReference type="Gene3D" id="3.90.600.10">
    <property type="entry name" value="Phosphoribosylglycinamide synthetase, C-terminal domain"/>
    <property type="match status" value="1"/>
</dbReference>
<keyword evidence="7 15" id="KW-0547">Nucleotide-binding</keyword>
<dbReference type="FunFam" id="3.30.1490.20:FF:000006">
    <property type="entry name" value="phosphoribosylamine--glycine ligase, chloroplastic-like"/>
    <property type="match status" value="1"/>
</dbReference>